<protein>
    <submittedName>
        <fullName evidence="1">Uncharacterized protein</fullName>
    </submittedName>
</protein>
<dbReference type="OrthoDB" id="1708226at2"/>
<dbReference type="Proteomes" id="UP000253034">
    <property type="component" value="Unassembled WGS sequence"/>
</dbReference>
<dbReference type="RefSeq" id="WP_114297634.1">
    <property type="nucleotide sequence ID" value="NZ_QPJT01000009.1"/>
</dbReference>
<gene>
    <name evidence="1" type="ORF">DFR58_109136</name>
</gene>
<name>A0A369B5W2_9FIRM</name>
<dbReference type="AlphaFoldDB" id="A0A369B5W2"/>
<keyword evidence="2" id="KW-1185">Reference proteome</keyword>
<accession>A0A369B5W2</accession>
<reference evidence="1 2" key="1">
    <citation type="submission" date="2018-07" db="EMBL/GenBank/DDBJ databases">
        <title>Genomic Encyclopedia of Type Strains, Phase IV (KMG-IV): sequencing the most valuable type-strain genomes for metagenomic binning, comparative biology and taxonomic classification.</title>
        <authorList>
            <person name="Goeker M."/>
        </authorList>
    </citation>
    <scope>NUCLEOTIDE SEQUENCE [LARGE SCALE GENOMIC DNA]</scope>
    <source>
        <strain evidence="1 2">DSM 27016</strain>
    </source>
</reference>
<proteinExistence type="predicted"/>
<organism evidence="1 2">
    <name type="scientific">Anaerobacterium chartisolvens</name>
    <dbReference type="NCBI Taxonomy" id="1297424"/>
    <lineage>
        <taxon>Bacteria</taxon>
        <taxon>Bacillati</taxon>
        <taxon>Bacillota</taxon>
        <taxon>Clostridia</taxon>
        <taxon>Eubacteriales</taxon>
        <taxon>Oscillospiraceae</taxon>
        <taxon>Anaerobacterium</taxon>
    </lineage>
</organism>
<dbReference type="EMBL" id="QPJT01000009">
    <property type="protein sequence ID" value="RCX16909.1"/>
    <property type="molecule type" value="Genomic_DNA"/>
</dbReference>
<comment type="caution">
    <text evidence="1">The sequence shown here is derived from an EMBL/GenBank/DDBJ whole genome shotgun (WGS) entry which is preliminary data.</text>
</comment>
<sequence length="250" mass="27848">MSKGDNHFVKIEAGQILNPDHFPPPNELVCVQVPKVFDQVAVRDCVTRTVTLIPGSGVINPMFSFEGATDFDIIEVKVISRTDSLTKAGFKKLKLFVKIRYTIHYNDGVNQLAQIDEAAFNLTVNEIYCPSCLAQIGVIRYPEDTTTIDEDGLILKIEALAEAFNDAVNATTGVLTLDVGVFFVVKCECIVQLLIPAYGYCPVPPEQQNNPSTLNCCSFNDRCKTPFPTQFFPDQKMNPLDICKKEDWDD</sequence>
<evidence type="ECO:0000313" key="2">
    <source>
        <dbReference type="Proteomes" id="UP000253034"/>
    </source>
</evidence>
<evidence type="ECO:0000313" key="1">
    <source>
        <dbReference type="EMBL" id="RCX16909.1"/>
    </source>
</evidence>